<dbReference type="PANTHER" id="PTHR46521">
    <property type="entry name" value="SUCROSE-PHOSPHATASE 2-RELATED"/>
    <property type="match status" value="1"/>
</dbReference>
<dbReference type="EMBL" id="CP097502">
    <property type="protein sequence ID" value="URD75442.1"/>
    <property type="molecule type" value="Genomic_DNA"/>
</dbReference>
<dbReference type="PANTHER" id="PTHR46521:SF4">
    <property type="entry name" value="SUCROSE-PHOSPHATASE 2-RELATED"/>
    <property type="match status" value="1"/>
</dbReference>
<accession>A0A9E7EEH3</accession>
<evidence type="ECO:0000259" key="2">
    <source>
        <dbReference type="Pfam" id="PF05116"/>
    </source>
</evidence>
<protein>
    <submittedName>
        <fullName evidence="3">Sucrose-phosphatase</fullName>
    </submittedName>
</protein>
<dbReference type="Proteomes" id="UP001055439">
    <property type="component" value="Chromosome 1"/>
</dbReference>
<dbReference type="Gene3D" id="3.90.1070.10">
    <property type="match status" value="1"/>
</dbReference>
<organism evidence="3 4">
    <name type="scientific">Musa troglodytarum</name>
    <name type="common">fe'i banana</name>
    <dbReference type="NCBI Taxonomy" id="320322"/>
    <lineage>
        <taxon>Eukaryota</taxon>
        <taxon>Viridiplantae</taxon>
        <taxon>Streptophyta</taxon>
        <taxon>Embryophyta</taxon>
        <taxon>Tracheophyta</taxon>
        <taxon>Spermatophyta</taxon>
        <taxon>Magnoliopsida</taxon>
        <taxon>Liliopsida</taxon>
        <taxon>Zingiberales</taxon>
        <taxon>Musaceae</taxon>
        <taxon>Musa</taxon>
    </lineage>
</organism>
<sequence length="268" mass="30676">MDRLDGRAHSRKQRPLKVGFYLHKDHAEEVEKSLPELLANRGVRTLEIECTNHSWYRLATETSVHSLVRGQVDVKFVHCGGLWFDVIPLRAGKGEALIYLQQKFRSDGKLSINTLVCGDSGNDVEMFGVPDVYGVVVGNAREELPQWCARNCKDHPNIIRATERCADGIIQAIGHFKLGPNKSPRDFSGSQVGRFNPVHEVIMLYLLYERWRRADVENSDSIVQNMRSIAVRHRLRFAISNFRWLYSSSRPWKSIEMFLAALLTLLIM</sequence>
<dbReference type="AlphaFoldDB" id="A0A9E7EEH3"/>
<dbReference type="GO" id="GO:0005986">
    <property type="term" value="P:sucrose biosynthetic process"/>
    <property type="evidence" value="ECO:0007669"/>
    <property type="project" value="InterPro"/>
</dbReference>
<evidence type="ECO:0000256" key="1">
    <source>
        <dbReference type="ARBA" id="ARBA00022801"/>
    </source>
</evidence>
<proteinExistence type="predicted"/>
<evidence type="ECO:0000313" key="4">
    <source>
        <dbReference type="Proteomes" id="UP001055439"/>
    </source>
</evidence>
<feature type="domain" description="Sucrose phosphatase-like" evidence="2">
    <location>
        <begin position="66"/>
        <end position="177"/>
    </location>
</feature>
<dbReference type="InterPro" id="IPR051518">
    <property type="entry name" value="Sucrose_Phosphatase"/>
</dbReference>
<dbReference type="OrthoDB" id="531008at2759"/>
<reference evidence="3" key="1">
    <citation type="submission" date="2022-05" db="EMBL/GenBank/DDBJ databases">
        <title>The Musa troglodytarum L. genome provides insights into the mechanism of non-climacteric behaviour and enrichment of carotenoids.</title>
        <authorList>
            <person name="Wang J."/>
        </authorList>
    </citation>
    <scope>NUCLEOTIDE SEQUENCE</scope>
    <source>
        <tissue evidence="3">Leaf</tissue>
    </source>
</reference>
<dbReference type="InterPro" id="IPR006380">
    <property type="entry name" value="SPP-like_dom"/>
</dbReference>
<name>A0A9E7EEH3_9LILI</name>
<evidence type="ECO:0000313" key="3">
    <source>
        <dbReference type="EMBL" id="URD75442.1"/>
    </source>
</evidence>
<dbReference type="GO" id="GO:0050307">
    <property type="term" value="F:sucrose-phosphate phosphatase activity"/>
    <property type="evidence" value="ECO:0007669"/>
    <property type="project" value="InterPro"/>
</dbReference>
<dbReference type="Pfam" id="PF05116">
    <property type="entry name" value="S6PP"/>
    <property type="match status" value="1"/>
</dbReference>
<dbReference type="SUPFAM" id="SSF56784">
    <property type="entry name" value="HAD-like"/>
    <property type="match status" value="1"/>
</dbReference>
<dbReference type="InterPro" id="IPR023214">
    <property type="entry name" value="HAD_sf"/>
</dbReference>
<gene>
    <name evidence="3" type="ORF">MUK42_36744</name>
</gene>
<keyword evidence="1" id="KW-0378">Hydrolase</keyword>
<keyword evidence="4" id="KW-1185">Reference proteome</keyword>
<dbReference type="Gene3D" id="3.40.50.1000">
    <property type="entry name" value="HAD superfamily/HAD-like"/>
    <property type="match status" value="1"/>
</dbReference>
<dbReference type="InterPro" id="IPR036412">
    <property type="entry name" value="HAD-like_sf"/>
</dbReference>